<evidence type="ECO:0000256" key="3">
    <source>
        <dbReference type="SAM" id="Coils"/>
    </source>
</evidence>
<sequence length="679" mass="81117">MGRRDYKNRSSSRSPSNQEVDEQKDKKRRQDRDRSRRRSSSSSSNSQRRKGDKQKQNKQQSRSRSKENKSRNDKKNKKKQNKNQSRSSSSQSSSSSSSSSSGSDEEAEKKQAEEYLKMTKMRQEIIERELQYKGEENPFGDKDIAETLNWGKNANNQNKSIHEIMDDIQRVKQIRQQRKEDEKRLEEMRNKAIQEREEEQYQQWKEKEEKFHAYQARIRALVRITQGKETTVDKINKIFYIYRRKIKYSEHLDPIMSNVQAFIKKQDEEELEKILAQAINHHNQLQDPVAINDQQYKDESEIVKFSQFWESIRSITQYYLDEFRKRDQQKEVLPEFEEEIKAIFEGKNLEELLELEKGINQSIQLTKYGSQEDQQYWQNMHKRLQLYKGDAILKNFYDYFSTHQNEFQAEDALEIEVENKPQLTEEQLLAEQIQTEQLEAEAHVYSPILMPISEETLRSSQTQSEFTEQVVQLRQVYYNKILKRALTALENKREKESKLIDTFVPVIGGLTTVKQDREDVDAATLHLLEMEKKKPMEDGEQVFDDQQAIEDKDYNWSDKYKSKKPKYYNRVKLGFDWNKYNRAHYDSDNPPPKYVQGYKFNIFYPELVDMQKTPEYFLEPTDEQGYCIIRFTAGPPYEDVAFKIINKEWDYADKKGFKCYFNRGVLTLHFNFKRSISRR</sequence>
<dbReference type="PANTHER" id="PTHR21737">
    <property type="entry name" value="POLYGLUTAMINE BINDING PROTEIN 1/MARVEL MEMBRANE-ASSOCIATING DOMAIN CONTAINING 3"/>
    <property type="match status" value="1"/>
</dbReference>
<feature type="compositionally biased region" description="Low complexity" evidence="4">
    <location>
        <begin position="82"/>
        <end position="101"/>
    </location>
</feature>
<accession>I7LX94</accession>
<organism evidence="7 8">
    <name type="scientific">Tetrahymena thermophila (strain SB210)</name>
    <dbReference type="NCBI Taxonomy" id="312017"/>
    <lineage>
        <taxon>Eukaryota</taxon>
        <taxon>Sar</taxon>
        <taxon>Alveolata</taxon>
        <taxon>Ciliophora</taxon>
        <taxon>Intramacronucleata</taxon>
        <taxon>Oligohymenophorea</taxon>
        <taxon>Hymenostomatida</taxon>
        <taxon>Tetrahymenina</taxon>
        <taxon>Tetrahymenidae</taxon>
        <taxon>Tetrahymena</taxon>
    </lineage>
</organism>
<evidence type="ECO:0000313" key="7">
    <source>
        <dbReference type="EMBL" id="EAS04001.1"/>
    </source>
</evidence>
<dbReference type="Pfam" id="PF10312">
    <property type="entry name" value="Cactin_mid"/>
    <property type="match status" value="1"/>
</dbReference>
<feature type="domain" description="Splicing factor Cactin C-terminal" evidence="5">
    <location>
        <begin position="556"/>
        <end position="679"/>
    </location>
</feature>
<feature type="compositionally biased region" description="Basic and acidic residues" evidence="4">
    <location>
        <begin position="107"/>
        <end position="116"/>
    </location>
</feature>
<reference evidence="8" key="1">
    <citation type="journal article" date="2006" name="PLoS Biol.">
        <title>Macronuclear genome sequence of the ciliate Tetrahymena thermophila, a model eukaryote.</title>
        <authorList>
            <person name="Eisen J.A."/>
            <person name="Coyne R.S."/>
            <person name="Wu M."/>
            <person name="Wu D."/>
            <person name="Thiagarajan M."/>
            <person name="Wortman J.R."/>
            <person name="Badger J.H."/>
            <person name="Ren Q."/>
            <person name="Amedeo P."/>
            <person name="Jones K.M."/>
            <person name="Tallon L.J."/>
            <person name="Delcher A.L."/>
            <person name="Salzberg S.L."/>
            <person name="Silva J.C."/>
            <person name="Haas B.J."/>
            <person name="Majoros W.H."/>
            <person name="Farzad M."/>
            <person name="Carlton J.M."/>
            <person name="Smith R.K. Jr."/>
            <person name="Garg J."/>
            <person name="Pearlman R.E."/>
            <person name="Karrer K.M."/>
            <person name="Sun L."/>
            <person name="Manning G."/>
            <person name="Elde N.C."/>
            <person name="Turkewitz A.P."/>
            <person name="Asai D.J."/>
            <person name="Wilkes D.E."/>
            <person name="Wang Y."/>
            <person name="Cai H."/>
            <person name="Collins K."/>
            <person name="Stewart B.A."/>
            <person name="Lee S.R."/>
            <person name="Wilamowska K."/>
            <person name="Weinberg Z."/>
            <person name="Ruzzo W.L."/>
            <person name="Wloga D."/>
            <person name="Gaertig J."/>
            <person name="Frankel J."/>
            <person name="Tsao C.-C."/>
            <person name="Gorovsky M.A."/>
            <person name="Keeling P.J."/>
            <person name="Waller R.F."/>
            <person name="Patron N.J."/>
            <person name="Cherry J.M."/>
            <person name="Stover N.A."/>
            <person name="Krieger C.J."/>
            <person name="del Toro C."/>
            <person name="Ryder H.F."/>
            <person name="Williamson S.C."/>
            <person name="Barbeau R.A."/>
            <person name="Hamilton E.P."/>
            <person name="Orias E."/>
        </authorList>
    </citation>
    <scope>NUCLEOTIDE SEQUENCE [LARGE SCALE GENOMIC DNA]</scope>
    <source>
        <strain evidence="8">SB210</strain>
    </source>
</reference>
<evidence type="ECO:0000256" key="2">
    <source>
        <dbReference type="ARBA" id="ARBA00034534"/>
    </source>
</evidence>
<dbReference type="RefSeq" id="XP_001024246.1">
    <property type="nucleotide sequence ID" value="XM_001024246.1"/>
</dbReference>
<dbReference type="KEGG" id="tet:TTHERM_00459380"/>
<comment type="similarity">
    <text evidence="1">Belongs to the CACTIN family.</text>
</comment>
<keyword evidence="8" id="KW-1185">Reference proteome</keyword>
<dbReference type="InParanoid" id="I7LX94"/>
<feature type="compositionally biased region" description="Polar residues" evidence="4">
    <location>
        <begin position="9"/>
        <end position="18"/>
    </location>
</feature>
<gene>
    <name evidence="7" type="ORF">TTHERM_00459380</name>
</gene>
<evidence type="ECO:0000256" key="4">
    <source>
        <dbReference type="SAM" id="MobiDB-lite"/>
    </source>
</evidence>
<dbReference type="eggNOG" id="KOG2370">
    <property type="taxonomic scope" value="Eukaryota"/>
</dbReference>
<dbReference type="InterPro" id="IPR018816">
    <property type="entry name" value="Cactin_central"/>
</dbReference>
<dbReference type="GO" id="GO:0005737">
    <property type="term" value="C:cytoplasm"/>
    <property type="evidence" value="ECO:0007669"/>
    <property type="project" value="TreeGrafter"/>
</dbReference>
<dbReference type="GeneID" id="7828383"/>
<evidence type="ECO:0000313" key="8">
    <source>
        <dbReference type="Proteomes" id="UP000009168"/>
    </source>
</evidence>
<name>I7LX94_TETTS</name>
<keyword evidence="3" id="KW-0175">Coiled coil</keyword>
<dbReference type="HOGENOM" id="CLU_011759_0_0_1"/>
<dbReference type="FunCoup" id="I7LX94">
    <property type="interactions" value="513"/>
</dbReference>
<dbReference type="PANTHER" id="PTHR21737:SF4">
    <property type="entry name" value="SPLICING FACTOR CACTIN"/>
    <property type="match status" value="1"/>
</dbReference>
<dbReference type="STRING" id="312017.I7LX94"/>
<dbReference type="EMBL" id="GG662464">
    <property type="protein sequence ID" value="EAS04001.1"/>
    <property type="molecule type" value="Genomic_DNA"/>
</dbReference>
<feature type="compositionally biased region" description="Basic and acidic residues" evidence="4">
    <location>
        <begin position="64"/>
        <end position="73"/>
    </location>
</feature>
<evidence type="ECO:0000256" key="1">
    <source>
        <dbReference type="ARBA" id="ARBA00006895"/>
    </source>
</evidence>
<dbReference type="GO" id="GO:0005681">
    <property type="term" value="C:spliceosomal complex"/>
    <property type="evidence" value="ECO:0007669"/>
    <property type="project" value="TreeGrafter"/>
</dbReference>
<feature type="domain" description="Splicing factor cactin central" evidence="6">
    <location>
        <begin position="194"/>
        <end position="396"/>
    </location>
</feature>
<feature type="coiled-coil region" evidence="3">
    <location>
        <begin position="171"/>
        <end position="202"/>
    </location>
</feature>
<evidence type="ECO:0000259" key="6">
    <source>
        <dbReference type="Pfam" id="PF10312"/>
    </source>
</evidence>
<feature type="compositionally biased region" description="Basic and acidic residues" evidence="4">
    <location>
        <begin position="21"/>
        <end position="34"/>
    </location>
</feature>
<dbReference type="InterPro" id="IPR019134">
    <property type="entry name" value="Cactin_C"/>
</dbReference>
<dbReference type="OMA" id="HIDFWND"/>
<proteinExistence type="inferred from homology"/>
<dbReference type="Pfam" id="PF09732">
    <property type="entry name" value="CactinC_cactus"/>
    <property type="match status" value="1"/>
</dbReference>
<dbReference type="Proteomes" id="UP000009168">
    <property type="component" value="Unassembled WGS sequence"/>
</dbReference>
<dbReference type="AlphaFoldDB" id="I7LX94"/>
<feature type="region of interest" description="Disordered" evidence="4">
    <location>
        <begin position="1"/>
        <end position="116"/>
    </location>
</feature>
<dbReference type="OrthoDB" id="265955at2759"/>
<protein>
    <recommendedName>
        <fullName evidence="2">Splicing factor Cactin</fullName>
    </recommendedName>
</protein>
<dbReference type="SMART" id="SM01050">
    <property type="entry name" value="CactinC_cactus"/>
    <property type="match status" value="1"/>
</dbReference>
<dbReference type="GO" id="GO:0045292">
    <property type="term" value="P:mRNA cis splicing, via spliceosome"/>
    <property type="evidence" value="ECO:0007669"/>
    <property type="project" value="TreeGrafter"/>
</dbReference>
<evidence type="ECO:0000259" key="5">
    <source>
        <dbReference type="Pfam" id="PF09732"/>
    </source>
</evidence>